<evidence type="ECO:0000256" key="1">
    <source>
        <dbReference type="SAM" id="Phobius"/>
    </source>
</evidence>
<evidence type="ECO:0000313" key="3">
    <source>
        <dbReference type="Proteomes" id="UP001630127"/>
    </source>
</evidence>
<organism evidence="2 3">
    <name type="scientific">Cinchona calisaya</name>
    <dbReference type="NCBI Taxonomy" id="153742"/>
    <lineage>
        <taxon>Eukaryota</taxon>
        <taxon>Viridiplantae</taxon>
        <taxon>Streptophyta</taxon>
        <taxon>Embryophyta</taxon>
        <taxon>Tracheophyta</taxon>
        <taxon>Spermatophyta</taxon>
        <taxon>Magnoliopsida</taxon>
        <taxon>eudicotyledons</taxon>
        <taxon>Gunneridae</taxon>
        <taxon>Pentapetalae</taxon>
        <taxon>asterids</taxon>
        <taxon>lamiids</taxon>
        <taxon>Gentianales</taxon>
        <taxon>Rubiaceae</taxon>
        <taxon>Cinchonoideae</taxon>
        <taxon>Cinchoneae</taxon>
        <taxon>Cinchona</taxon>
    </lineage>
</organism>
<dbReference type="Proteomes" id="UP001630127">
    <property type="component" value="Unassembled WGS sequence"/>
</dbReference>
<protein>
    <recommendedName>
        <fullName evidence="4">RNase H type-1 domain-containing protein</fullName>
    </recommendedName>
</protein>
<reference evidence="2 3" key="1">
    <citation type="submission" date="2024-11" db="EMBL/GenBank/DDBJ databases">
        <title>A near-complete genome assembly of Cinchona calisaya.</title>
        <authorList>
            <person name="Lian D.C."/>
            <person name="Zhao X.W."/>
            <person name="Wei L."/>
        </authorList>
    </citation>
    <scope>NUCLEOTIDE SEQUENCE [LARGE SCALE GENOMIC DNA]</scope>
    <source>
        <tissue evidence="2">Nenye</tissue>
    </source>
</reference>
<evidence type="ECO:0008006" key="4">
    <source>
        <dbReference type="Google" id="ProtNLM"/>
    </source>
</evidence>
<keyword evidence="1" id="KW-0472">Membrane</keyword>
<keyword evidence="1" id="KW-0812">Transmembrane</keyword>
<dbReference type="EMBL" id="JBJUIK010000011">
    <property type="protein sequence ID" value="KAL3513321.1"/>
    <property type="molecule type" value="Genomic_DNA"/>
</dbReference>
<proteinExistence type="predicted"/>
<accession>A0ABD2Z1D7</accession>
<gene>
    <name evidence="2" type="ORF">ACH5RR_026038</name>
</gene>
<evidence type="ECO:0000313" key="2">
    <source>
        <dbReference type="EMBL" id="KAL3513321.1"/>
    </source>
</evidence>
<dbReference type="AlphaFoldDB" id="A0ABD2Z1D7"/>
<sequence>MLEFCVSSFLLLFVGWNIWKGINRMIYEDAKISFAQLIHAVLATIKAISLAYPFVGNKSRLHIVVRADSSMPCLSMRPANILPLTWKSPPQGWNKLNLDGAVKWDGRSLGGGIIRD</sequence>
<keyword evidence="3" id="KW-1185">Reference proteome</keyword>
<comment type="caution">
    <text evidence="2">The sequence shown here is derived from an EMBL/GenBank/DDBJ whole genome shotgun (WGS) entry which is preliminary data.</text>
</comment>
<keyword evidence="1" id="KW-1133">Transmembrane helix</keyword>
<name>A0ABD2Z1D7_9GENT</name>
<feature type="transmembrane region" description="Helical" evidence="1">
    <location>
        <begin position="36"/>
        <end position="55"/>
    </location>
</feature>